<sequence length="193" mass="20875">MSALLFDLYGVLLKERTDAGRRRVELAVGGDAGIWPVYEDLRPAYDSGDVGDERFWRQLQVRAGVAPFDIVEAVEADWATLMAEDPEMVALVLSLIDAGVCCGILSNVPAGLAGRARKQHGWFQRFDAVTMSCDIGLIKPDPRAFAVALDAMGATAKETVFFDADPVNVKAAEEFGLRAVLFTGPASVREALK</sequence>
<dbReference type="KEGG" id="cmq:B840_00580"/>
<reference evidence="1 2" key="1">
    <citation type="submission" date="2014-05" db="EMBL/GenBank/DDBJ databases">
        <title>Complete genome sequence of Corynebacterium marinum DSM 44953.</title>
        <authorList>
            <person name="Schaffert L."/>
            <person name="Albersmeier A."/>
            <person name="Kalinowski J."/>
            <person name="Ruckert C."/>
        </authorList>
    </citation>
    <scope>NUCLEOTIDE SEQUENCE [LARGE SCALE GENOMIC DNA]</scope>
    <source>
        <strain evidence="1 2">DSM 44953</strain>
    </source>
</reference>
<name>A0A0B6TSL1_9CORY</name>
<keyword evidence="2" id="KW-1185">Reference proteome</keyword>
<evidence type="ECO:0000313" key="1">
    <source>
        <dbReference type="EMBL" id="AJK67756.1"/>
    </source>
</evidence>
<dbReference type="InterPro" id="IPR006439">
    <property type="entry name" value="HAD-SF_hydro_IA"/>
</dbReference>
<dbReference type="Gene3D" id="3.40.50.1000">
    <property type="entry name" value="HAD superfamily/HAD-like"/>
    <property type="match status" value="1"/>
</dbReference>
<proteinExistence type="predicted"/>
<accession>A0A0B6TSL1</accession>
<keyword evidence="1" id="KW-0378">Hydrolase</keyword>
<dbReference type="NCBIfam" id="TIGR01509">
    <property type="entry name" value="HAD-SF-IA-v3"/>
    <property type="match status" value="1"/>
</dbReference>
<dbReference type="InterPro" id="IPR023214">
    <property type="entry name" value="HAD_sf"/>
</dbReference>
<dbReference type="PANTHER" id="PTHR43611">
    <property type="entry name" value="ALPHA-D-GLUCOSE 1-PHOSPHATE PHOSPHATASE"/>
    <property type="match status" value="1"/>
</dbReference>
<dbReference type="STRING" id="1224162.B840_00580"/>
<organism evidence="1 2">
    <name type="scientific">Corynebacterium marinum DSM 44953</name>
    <dbReference type="NCBI Taxonomy" id="1224162"/>
    <lineage>
        <taxon>Bacteria</taxon>
        <taxon>Bacillati</taxon>
        <taxon>Actinomycetota</taxon>
        <taxon>Actinomycetes</taxon>
        <taxon>Mycobacteriales</taxon>
        <taxon>Corynebacteriaceae</taxon>
        <taxon>Corynebacterium</taxon>
    </lineage>
</organism>
<dbReference type="SUPFAM" id="SSF56784">
    <property type="entry name" value="HAD-like"/>
    <property type="match status" value="1"/>
</dbReference>
<dbReference type="EMBL" id="CP007790">
    <property type="protein sequence ID" value="AJK67756.1"/>
    <property type="molecule type" value="Genomic_DNA"/>
</dbReference>
<evidence type="ECO:0000313" key="2">
    <source>
        <dbReference type="Proteomes" id="UP000031928"/>
    </source>
</evidence>
<dbReference type="HOGENOM" id="CLU_045011_9_3_11"/>
<protein>
    <submittedName>
        <fullName evidence="1">HAD family hydrolase</fullName>
    </submittedName>
</protein>
<dbReference type="PANTHER" id="PTHR43611:SF3">
    <property type="entry name" value="FLAVIN MONONUCLEOTIDE HYDROLASE 1, CHLOROPLATIC"/>
    <property type="match status" value="1"/>
</dbReference>
<dbReference type="InterPro" id="IPR036412">
    <property type="entry name" value="HAD-like_sf"/>
</dbReference>
<gene>
    <name evidence="1" type="ORF">B840_00580</name>
</gene>
<dbReference type="PRINTS" id="PR00413">
    <property type="entry name" value="HADHALOGNASE"/>
</dbReference>
<dbReference type="CDD" id="cd02603">
    <property type="entry name" value="HAD_sEH-N_like"/>
    <property type="match status" value="1"/>
</dbReference>
<dbReference type="RefSeq" id="WP_042620512.1">
    <property type="nucleotide sequence ID" value="NZ_CP007790.1"/>
</dbReference>
<dbReference type="Proteomes" id="UP000031928">
    <property type="component" value="Chromosome"/>
</dbReference>
<dbReference type="OrthoDB" id="9797415at2"/>
<dbReference type="Pfam" id="PF00702">
    <property type="entry name" value="Hydrolase"/>
    <property type="match status" value="1"/>
</dbReference>
<dbReference type="GO" id="GO:0016787">
    <property type="term" value="F:hydrolase activity"/>
    <property type="evidence" value="ECO:0007669"/>
    <property type="project" value="UniProtKB-KW"/>
</dbReference>
<dbReference type="AlphaFoldDB" id="A0A0B6TSL1"/>